<accession>A0A7X5V3A7</accession>
<keyword evidence="1" id="KW-0472">Membrane</keyword>
<dbReference type="EMBL" id="JAASQV010000005">
    <property type="protein sequence ID" value="NIJ67113.1"/>
    <property type="molecule type" value="Genomic_DNA"/>
</dbReference>
<feature type="transmembrane region" description="Helical" evidence="1">
    <location>
        <begin position="47"/>
        <end position="64"/>
    </location>
</feature>
<name>A0A7X5V3A7_9SPHN</name>
<feature type="transmembrane region" description="Helical" evidence="1">
    <location>
        <begin position="71"/>
        <end position="92"/>
    </location>
</feature>
<proteinExistence type="predicted"/>
<evidence type="ECO:0000313" key="2">
    <source>
        <dbReference type="EMBL" id="NIJ67113.1"/>
    </source>
</evidence>
<evidence type="ECO:0000256" key="1">
    <source>
        <dbReference type="SAM" id="Phobius"/>
    </source>
</evidence>
<feature type="transmembrane region" description="Helical" evidence="1">
    <location>
        <begin position="21"/>
        <end position="41"/>
    </location>
</feature>
<organism evidence="2 3">
    <name type="scientific">Sphingomonas leidyi</name>
    <dbReference type="NCBI Taxonomy" id="68569"/>
    <lineage>
        <taxon>Bacteria</taxon>
        <taxon>Pseudomonadati</taxon>
        <taxon>Pseudomonadota</taxon>
        <taxon>Alphaproteobacteria</taxon>
        <taxon>Sphingomonadales</taxon>
        <taxon>Sphingomonadaceae</taxon>
        <taxon>Sphingomonas</taxon>
    </lineage>
</organism>
<dbReference type="Proteomes" id="UP000564677">
    <property type="component" value="Unassembled WGS sequence"/>
</dbReference>
<keyword evidence="1" id="KW-1133">Transmembrane helix</keyword>
<evidence type="ECO:0000313" key="3">
    <source>
        <dbReference type="Proteomes" id="UP000564677"/>
    </source>
</evidence>
<comment type="caution">
    <text evidence="2">The sequence shown here is derived from an EMBL/GenBank/DDBJ whole genome shotgun (WGS) entry which is preliminary data.</text>
</comment>
<dbReference type="RefSeq" id="WP_167301404.1">
    <property type="nucleotide sequence ID" value="NZ_JAASQV010000005.1"/>
</dbReference>
<protein>
    <submittedName>
        <fullName evidence="2">Uncharacterized protein</fullName>
    </submittedName>
</protein>
<dbReference type="AlphaFoldDB" id="A0A7X5V3A7"/>
<reference evidence="2 3" key="1">
    <citation type="submission" date="2020-03" db="EMBL/GenBank/DDBJ databases">
        <title>Genomic Encyclopedia of Type Strains, Phase IV (KMG-IV): sequencing the most valuable type-strain genomes for metagenomic binning, comparative biology and taxonomic classification.</title>
        <authorList>
            <person name="Goeker M."/>
        </authorList>
    </citation>
    <scope>NUCLEOTIDE SEQUENCE [LARGE SCALE GENOMIC DNA]</scope>
    <source>
        <strain evidence="2 3">DSM 4733</strain>
    </source>
</reference>
<keyword evidence="3" id="KW-1185">Reference proteome</keyword>
<sequence>MKLLDRIGLGRMSHGEYRANLNGLGIFFGAVLGFVMASTETLGTRDYTLVLVGTASMVITILYVSSSKQRLAYALLAAAGVALMPLALKILLTPEAQLPVQLQPTLAVWLAMTVAIEFAPRETGKKG</sequence>
<gene>
    <name evidence="2" type="ORF">FHR20_004091</name>
</gene>
<keyword evidence="1" id="KW-0812">Transmembrane</keyword>